<dbReference type="RefSeq" id="WP_077684666.1">
    <property type="nucleotide sequence ID" value="NZ_CP019606.1"/>
</dbReference>
<reference evidence="6" key="1">
    <citation type="submission" date="2017-02" db="EMBL/GenBank/DDBJ databases">
        <title>Tessaracoccus aquaemaris sp. nov., isolated from the intestine of a Korean rockfish, Sebastes schlegelii, in a marine aquaculture pond.</title>
        <authorList>
            <person name="Tak E.J."/>
            <person name="Bae J.-W."/>
        </authorList>
    </citation>
    <scope>NUCLEOTIDE SEQUENCE [LARGE SCALE GENOMIC DNA]</scope>
    <source>
        <strain evidence="6">NSG39</strain>
    </source>
</reference>
<protein>
    <recommendedName>
        <fullName evidence="7">DoxX family protein</fullName>
    </recommendedName>
</protein>
<evidence type="ECO:0000256" key="1">
    <source>
        <dbReference type="ARBA" id="ARBA00004141"/>
    </source>
</evidence>
<evidence type="ECO:0000256" key="4">
    <source>
        <dbReference type="ARBA" id="ARBA00023136"/>
    </source>
</evidence>
<accession>A0A1Q2CJM9</accession>
<keyword evidence="4" id="KW-0472">Membrane</keyword>
<dbReference type="Proteomes" id="UP000188145">
    <property type="component" value="Chromosome"/>
</dbReference>
<dbReference type="Pfam" id="PF07681">
    <property type="entry name" value="DoxX"/>
    <property type="match status" value="1"/>
</dbReference>
<evidence type="ECO:0000256" key="3">
    <source>
        <dbReference type="ARBA" id="ARBA00022989"/>
    </source>
</evidence>
<evidence type="ECO:0000313" key="5">
    <source>
        <dbReference type="EMBL" id="AQP46339.1"/>
    </source>
</evidence>
<organism evidence="5 6">
    <name type="scientific">Tessaracoccus aquimaris</name>
    <dbReference type="NCBI Taxonomy" id="1332264"/>
    <lineage>
        <taxon>Bacteria</taxon>
        <taxon>Bacillati</taxon>
        <taxon>Actinomycetota</taxon>
        <taxon>Actinomycetes</taxon>
        <taxon>Propionibacteriales</taxon>
        <taxon>Propionibacteriaceae</taxon>
        <taxon>Tessaracoccus</taxon>
    </lineage>
</organism>
<dbReference type="OrthoDB" id="329282at2"/>
<dbReference type="EMBL" id="CP019606">
    <property type="protein sequence ID" value="AQP46339.1"/>
    <property type="molecule type" value="Genomic_DNA"/>
</dbReference>
<keyword evidence="3" id="KW-1133">Transmembrane helix</keyword>
<sequence>MFSFLARSAISSIFVFGGQAAMREPGGRTAMVEKTGRAVGVELDENEAATLVKLNGAVMAGAGATFALGILPRVSAAALIGSLVPTTLAGHAFWEEKDPAARKGQLTQFLKNAAIVGGLALVLFGGGKRDSAA</sequence>
<name>A0A1Q2CJM9_9ACTN</name>
<evidence type="ECO:0000313" key="6">
    <source>
        <dbReference type="Proteomes" id="UP000188145"/>
    </source>
</evidence>
<proteinExistence type="predicted"/>
<gene>
    <name evidence="5" type="ORF">BW730_00905</name>
</gene>
<dbReference type="AlphaFoldDB" id="A0A1Q2CJM9"/>
<dbReference type="GO" id="GO:0016020">
    <property type="term" value="C:membrane"/>
    <property type="evidence" value="ECO:0007669"/>
    <property type="project" value="UniProtKB-SubCell"/>
</dbReference>
<comment type="subcellular location">
    <subcellularLocation>
        <location evidence="1">Membrane</location>
        <topology evidence="1">Multi-pass membrane protein</topology>
    </subcellularLocation>
</comment>
<evidence type="ECO:0008006" key="7">
    <source>
        <dbReference type="Google" id="ProtNLM"/>
    </source>
</evidence>
<dbReference type="KEGG" id="tes:BW730_00905"/>
<keyword evidence="6" id="KW-1185">Reference proteome</keyword>
<keyword evidence="2" id="KW-0812">Transmembrane</keyword>
<dbReference type="InterPro" id="IPR032808">
    <property type="entry name" value="DoxX"/>
</dbReference>
<evidence type="ECO:0000256" key="2">
    <source>
        <dbReference type="ARBA" id="ARBA00022692"/>
    </source>
</evidence>